<protein>
    <submittedName>
        <fullName evidence="1">Uncharacterized protein</fullName>
    </submittedName>
</protein>
<proteinExistence type="predicted"/>
<sequence length="255" mass="28582">MTRRRMRRTPATFLQLFPGIRAGLDSEIRDRDRDRDRERERERERLILINPFNQTIIVQGSYDGHNQNHNHATIGSLGDYFIGPGLDLLLQHLAENDPNRYGTPPAQKGAVEAMPSVKVMETLQCSVCLDDFEIGSEAKEMPCKHKFHSGCILPWLELHSSCPVCRYQMPADESKLESERSRNSSNQRETEHNSSSDHGTSEEVDGEGRNESGRRFSIRWPFNGLFSSSSSHSGGNNSTSSSGSQSGNASQSNEN</sequence>
<keyword evidence="2" id="KW-1185">Reference proteome</keyword>
<dbReference type="EMBL" id="CM047746">
    <property type="protein sequence ID" value="KAJ0021330.1"/>
    <property type="molecule type" value="Genomic_DNA"/>
</dbReference>
<dbReference type="Proteomes" id="UP001163603">
    <property type="component" value="Chromosome 11"/>
</dbReference>
<gene>
    <name evidence="1" type="ORF">Pint_31479</name>
</gene>
<comment type="caution">
    <text evidence="1">The sequence shown here is derived from an EMBL/GenBank/DDBJ whole genome shotgun (WGS) entry which is preliminary data.</text>
</comment>
<organism evidence="1 2">
    <name type="scientific">Pistacia integerrima</name>
    <dbReference type="NCBI Taxonomy" id="434235"/>
    <lineage>
        <taxon>Eukaryota</taxon>
        <taxon>Viridiplantae</taxon>
        <taxon>Streptophyta</taxon>
        <taxon>Embryophyta</taxon>
        <taxon>Tracheophyta</taxon>
        <taxon>Spermatophyta</taxon>
        <taxon>Magnoliopsida</taxon>
        <taxon>eudicotyledons</taxon>
        <taxon>Gunneridae</taxon>
        <taxon>Pentapetalae</taxon>
        <taxon>rosids</taxon>
        <taxon>malvids</taxon>
        <taxon>Sapindales</taxon>
        <taxon>Anacardiaceae</taxon>
        <taxon>Pistacia</taxon>
    </lineage>
</organism>
<name>A0ACC0XQ09_9ROSI</name>
<evidence type="ECO:0000313" key="2">
    <source>
        <dbReference type="Proteomes" id="UP001163603"/>
    </source>
</evidence>
<reference evidence="2" key="1">
    <citation type="journal article" date="2023" name="G3 (Bethesda)">
        <title>Genome assembly and association tests identify interacting loci associated with vigor, precocity, and sex in interspecific pistachio rootstocks.</title>
        <authorList>
            <person name="Palmer W."/>
            <person name="Jacygrad E."/>
            <person name="Sagayaradj S."/>
            <person name="Cavanaugh K."/>
            <person name="Han R."/>
            <person name="Bertier L."/>
            <person name="Beede B."/>
            <person name="Kafkas S."/>
            <person name="Golino D."/>
            <person name="Preece J."/>
            <person name="Michelmore R."/>
        </authorList>
    </citation>
    <scope>NUCLEOTIDE SEQUENCE [LARGE SCALE GENOMIC DNA]</scope>
</reference>
<evidence type="ECO:0000313" key="1">
    <source>
        <dbReference type="EMBL" id="KAJ0021330.1"/>
    </source>
</evidence>
<accession>A0ACC0XQ09</accession>